<sequence length="191" mass="20809">MVIRCAWATSAEDYIAYHDEEWGRPVRGDDGVYERVTLEAFQSGLSWLTILRKRENFRKAFAEFSIPKVAAFGDSDVERLLNDAGIIRNGAKIEAAIANARAALDLPGGLSELVWRHADWSAPAPSGPGDILAVTPGSKALAKELKKHGFRFVGPTTAYALMQAIGLVNDHLTGCWVRETVNGLRNSASRG</sequence>
<keyword evidence="1" id="KW-0479">Metal-binding</keyword>
<dbReference type="Proteomes" id="UP000605992">
    <property type="component" value="Unassembled WGS sequence"/>
</dbReference>
<dbReference type="GO" id="GO:0046872">
    <property type="term" value="F:metal ion binding"/>
    <property type="evidence" value="ECO:0007669"/>
    <property type="project" value="UniProtKB-KW"/>
</dbReference>
<dbReference type="AlphaFoldDB" id="A0A8J3VA44"/>
<dbReference type="GO" id="GO:0008725">
    <property type="term" value="F:DNA-3-methyladenine glycosylase activity"/>
    <property type="evidence" value="ECO:0007669"/>
    <property type="project" value="InterPro"/>
</dbReference>
<reference evidence="2" key="1">
    <citation type="submission" date="2021-01" db="EMBL/GenBank/DDBJ databases">
        <title>Whole genome shotgun sequence of Planotetraspora thailandica NBRC 104271.</title>
        <authorList>
            <person name="Komaki H."/>
            <person name="Tamura T."/>
        </authorList>
    </citation>
    <scope>NUCLEOTIDE SEQUENCE</scope>
    <source>
        <strain evidence="2">NBRC 104271</strain>
    </source>
</reference>
<dbReference type="Pfam" id="PF03352">
    <property type="entry name" value="Adenine_glyco"/>
    <property type="match status" value="1"/>
</dbReference>
<dbReference type="PANTHER" id="PTHR30037">
    <property type="entry name" value="DNA-3-METHYLADENINE GLYCOSYLASE 1"/>
    <property type="match status" value="1"/>
</dbReference>
<keyword evidence="1" id="KW-0862">Zinc</keyword>
<evidence type="ECO:0000256" key="1">
    <source>
        <dbReference type="PIRSR" id="PIRSR605019-1"/>
    </source>
</evidence>
<keyword evidence="3" id="KW-1185">Reference proteome</keyword>
<dbReference type="SUPFAM" id="SSF48150">
    <property type="entry name" value="DNA-glycosylase"/>
    <property type="match status" value="1"/>
</dbReference>
<comment type="caution">
    <text evidence="2">The sequence shown here is derived from an EMBL/GenBank/DDBJ whole genome shotgun (WGS) entry which is preliminary data.</text>
</comment>
<dbReference type="EMBL" id="BOOR01000043">
    <property type="protein sequence ID" value="GII56969.1"/>
    <property type="molecule type" value="Genomic_DNA"/>
</dbReference>
<evidence type="ECO:0000313" key="3">
    <source>
        <dbReference type="Proteomes" id="UP000605992"/>
    </source>
</evidence>
<organism evidence="2 3">
    <name type="scientific">Planotetraspora thailandica</name>
    <dbReference type="NCBI Taxonomy" id="487172"/>
    <lineage>
        <taxon>Bacteria</taxon>
        <taxon>Bacillati</taxon>
        <taxon>Actinomycetota</taxon>
        <taxon>Actinomycetes</taxon>
        <taxon>Streptosporangiales</taxon>
        <taxon>Streptosporangiaceae</taxon>
        <taxon>Planotetraspora</taxon>
    </lineage>
</organism>
<dbReference type="InterPro" id="IPR052891">
    <property type="entry name" value="DNA-3mA_glycosylase"/>
</dbReference>
<feature type="binding site" evidence="1">
    <location>
        <position position="175"/>
    </location>
    <ligand>
        <name>Zn(2+)</name>
        <dbReference type="ChEBI" id="CHEBI:29105"/>
    </ligand>
</feature>
<dbReference type="RefSeq" id="WP_203947105.1">
    <property type="nucleotide sequence ID" value="NZ_BOOR01000043.1"/>
</dbReference>
<feature type="binding site" evidence="1">
    <location>
        <position position="171"/>
    </location>
    <ligand>
        <name>Zn(2+)</name>
        <dbReference type="ChEBI" id="CHEBI:29105"/>
    </ligand>
</feature>
<protein>
    <submittedName>
        <fullName evidence="2">DNA-3-methyladenine glycosylase I</fullName>
    </submittedName>
</protein>
<dbReference type="GO" id="GO:0006284">
    <property type="term" value="P:base-excision repair"/>
    <property type="evidence" value="ECO:0007669"/>
    <property type="project" value="InterPro"/>
</dbReference>
<dbReference type="Gene3D" id="1.10.340.30">
    <property type="entry name" value="Hypothetical protein, domain 2"/>
    <property type="match status" value="1"/>
</dbReference>
<name>A0A8J3VA44_9ACTN</name>
<dbReference type="InterPro" id="IPR005019">
    <property type="entry name" value="Adenine_glyco"/>
</dbReference>
<feature type="binding site" evidence="1">
    <location>
        <position position="5"/>
    </location>
    <ligand>
        <name>Zn(2+)</name>
        <dbReference type="ChEBI" id="CHEBI:29105"/>
    </ligand>
</feature>
<dbReference type="InterPro" id="IPR011257">
    <property type="entry name" value="DNA_glycosylase"/>
</dbReference>
<accession>A0A8J3VA44</accession>
<proteinExistence type="predicted"/>
<gene>
    <name evidence="2" type="ORF">Pth03_53580</name>
</gene>
<dbReference type="PANTHER" id="PTHR30037:SF4">
    <property type="entry name" value="DNA-3-METHYLADENINE GLYCOSYLASE I"/>
    <property type="match status" value="1"/>
</dbReference>
<evidence type="ECO:0000313" key="2">
    <source>
        <dbReference type="EMBL" id="GII56969.1"/>
    </source>
</evidence>
<feature type="binding site" evidence="1">
    <location>
        <position position="18"/>
    </location>
    <ligand>
        <name>Zn(2+)</name>
        <dbReference type="ChEBI" id="CHEBI:29105"/>
    </ligand>
</feature>